<sequence>MRRDAVELERFYHSPRGETAEAMIWRRISVLWPDMRDLDVLGLGFAPPLLDRFGDQPRRSVAFMPGPQGAIIWPGGEAKSRTALGDECRLPFPDALFDRVVLLHALEEVDSIPAFLREVWRITAPQGRVALIVPNRSGLWARGDATPFGHGRPFSKSQLQDVLADSAFEATAWSRALYAPPFTWCCKGARGEFWEATGEKLFSRLSGLILVEAVKRVAALTPRAARAKEIRIRGLEGAGARTVSRGGKPASRTSRTDNP</sequence>
<feature type="domain" description="Methyltransferase type 11" evidence="2">
    <location>
        <begin position="82"/>
        <end position="130"/>
    </location>
</feature>
<gene>
    <name evidence="3" type="ORF">V0U35_06570</name>
</gene>
<dbReference type="InterPro" id="IPR013216">
    <property type="entry name" value="Methyltransf_11"/>
</dbReference>
<dbReference type="InterPro" id="IPR029063">
    <property type="entry name" value="SAM-dependent_MTases_sf"/>
</dbReference>
<accession>A0ABU7LZC2</accession>
<dbReference type="RefSeq" id="WP_330195879.1">
    <property type="nucleotide sequence ID" value="NZ_JAZDRO010000002.1"/>
</dbReference>
<dbReference type="Gene3D" id="3.40.50.150">
    <property type="entry name" value="Vaccinia Virus protein VP39"/>
    <property type="match status" value="1"/>
</dbReference>
<dbReference type="SUPFAM" id="SSF53335">
    <property type="entry name" value="S-adenosyl-L-methionine-dependent methyltransferases"/>
    <property type="match status" value="1"/>
</dbReference>
<evidence type="ECO:0000256" key="1">
    <source>
        <dbReference type="SAM" id="MobiDB-lite"/>
    </source>
</evidence>
<proteinExistence type="predicted"/>
<dbReference type="GO" id="GO:0032259">
    <property type="term" value="P:methylation"/>
    <property type="evidence" value="ECO:0007669"/>
    <property type="project" value="UniProtKB-KW"/>
</dbReference>
<dbReference type="Pfam" id="PF08241">
    <property type="entry name" value="Methyltransf_11"/>
    <property type="match status" value="1"/>
</dbReference>
<keyword evidence="4" id="KW-1185">Reference proteome</keyword>
<evidence type="ECO:0000259" key="2">
    <source>
        <dbReference type="Pfam" id="PF08241"/>
    </source>
</evidence>
<evidence type="ECO:0000313" key="3">
    <source>
        <dbReference type="EMBL" id="MEE2566340.1"/>
    </source>
</evidence>
<reference evidence="3 4" key="1">
    <citation type="submission" date="2024-01" db="EMBL/GenBank/DDBJ databases">
        <title>Hyphobacterium bacterium isolated from marine sediment.</title>
        <authorList>
            <person name="Zhao S."/>
        </authorList>
    </citation>
    <scope>NUCLEOTIDE SEQUENCE [LARGE SCALE GENOMIC DNA]</scope>
    <source>
        <strain evidence="3 4">Y60-23</strain>
    </source>
</reference>
<comment type="caution">
    <text evidence="3">The sequence shown here is derived from an EMBL/GenBank/DDBJ whole genome shotgun (WGS) entry which is preliminary data.</text>
</comment>
<keyword evidence="3" id="KW-0808">Transferase</keyword>
<organism evidence="3 4">
    <name type="scientific">Hyphobacterium marinum</name>
    <dbReference type="NCBI Taxonomy" id="3116574"/>
    <lineage>
        <taxon>Bacteria</taxon>
        <taxon>Pseudomonadati</taxon>
        <taxon>Pseudomonadota</taxon>
        <taxon>Alphaproteobacteria</taxon>
        <taxon>Maricaulales</taxon>
        <taxon>Maricaulaceae</taxon>
        <taxon>Hyphobacterium</taxon>
    </lineage>
</organism>
<protein>
    <submittedName>
        <fullName evidence="3">Methyltransferase domain-containing protein</fullName>
    </submittedName>
</protein>
<evidence type="ECO:0000313" key="4">
    <source>
        <dbReference type="Proteomes" id="UP001310692"/>
    </source>
</evidence>
<keyword evidence="3" id="KW-0489">Methyltransferase</keyword>
<dbReference type="Proteomes" id="UP001310692">
    <property type="component" value="Unassembled WGS sequence"/>
</dbReference>
<dbReference type="GO" id="GO:0008168">
    <property type="term" value="F:methyltransferase activity"/>
    <property type="evidence" value="ECO:0007669"/>
    <property type="project" value="UniProtKB-KW"/>
</dbReference>
<feature type="region of interest" description="Disordered" evidence="1">
    <location>
        <begin position="238"/>
        <end position="259"/>
    </location>
</feature>
<name>A0ABU7LZC2_9PROT</name>
<dbReference type="EMBL" id="JAZDRO010000002">
    <property type="protein sequence ID" value="MEE2566340.1"/>
    <property type="molecule type" value="Genomic_DNA"/>
</dbReference>